<organism evidence="6 7">
    <name type="scientific">Moheibacter stercoris</name>
    <dbReference type="NCBI Taxonomy" id="1628251"/>
    <lineage>
        <taxon>Bacteria</taxon>
        <taxon>Pseudomonadati</taxon>
        <taxon>Bacteroidota</taxon>
        <taxon>Flavobacteriia</taxon>
        <taxon>Flavobacteriales</taxon>
        <taxon>Weeksellaceae</taxon>
        <taxon>Moheibacter</taxon>
    </lineage>
</organism>
<feature type="domain" description="MRM3-like substrate binding" evidence="5">
    <location>
        <begin position="4"/>
        <end position="82"/>
    </location>
</feature>
<dbReference type="EMBL" id="JBEPMO010000005">
    <property type="protein sequence ID" value="MET3731593.1"/>
    <property type="molecule type" value="Genomic_DNA"/>
</dbReference>
<evidence type="ECO:0000256" key="1">
    <source>
        <dbReference type="ARBA" id="ARBA00007228"/>
    </source>
</evidence>
<evidence type="ECO:0000256" key="3">
    <source>
        <dbReference type="ARBA" id="ARBA00022679"/>
    </source>
</evidence>
<dbReference type="PANTHER" id="PTHR43191">
    <property type="entry name" value="RRNA METHYLTRANSFERASE 3"/>
    <property type="match status" value="1"/>
</dbReference>
<dbReference type="Proteomes" id="UP001549146">
    <property type="component" value="Unassembled WGS sequence"/>
</dbReference>
<dbReference type="GO" id="GO:0008168">
    <property type="term" value="F:methyltransferase activity"/>
    <property type="evidence" value="ECO:0007669"/>
    <property type="project" value="UniProtKB-KW"/>
</dbReference>
<comment type="similarity">
    <text evidence="1">Belongs to the class IV-like SAM-binding methyltransferase superfamily. RNA methyltransferase TrmH family.</text>
</comment>
<evidence type="ECO:0000259" key="4">
    <source>
        <dbReference type="Pfam" id="PF00588"/>
    </source>
</evidence>
<proteinExistence type="inferred from homology"/>
<dbReference type="GO" id="GO:0032259">
    <property type="term" value="P:methylation"/>
    <property type="evidence" value="ECO:0007669"/>
    <property type="project" value="UniProtKB-KW"/>
</dbReference>
<dbReference type="Gene3D" id="3.40.1280.10">
    <property type="match status" value="1"/>
</dbReference>
<dbReference type="Pfam" id="PF22435">
    <property type="entry name" value="MRM3-like_sub_bind"/>
    <property type="match status" value="1"/>
</dbReference>
<dbReference type="InterPro" id="IPR051259">
    <property type="entry name" value="rRNA_Methyltransferase"/>
</dbReference>
<keyword evidence="2 6" id="KW-0489">Methyltransferase</keyword>
<keyword evidence="3" id="KW-0808">Transferase</keyword>
<evidence type="ECO:0000313" key="7">
    <source>
        <dbReference type="Proteomes" id="UP001549146"/>
    </source>
</evidence>
<dbReference type="InterPro" id="IPR029064">
    <property type="entry name" value="Ribosomal_eL30-like_sf"/>
</dbReference>
<dbReference type="InterPro" id="IPR029026">
    <property type="entry name" value="tRNA_m1G_MTases_N"/>
</dbReference>
<dbReference type="SUPFAM" id="SSF75217">
    <property type="entry name" value="alpha/beta knot"/>
    <property type="match status" value="1"/>
</dbReference>
<dbReference type="SUPFAM" id="SSF55315">
    <property type="entry name" value="L30e-like"/>
    <property type="match status" value="1"/>
</dbReference>
<evidence type="ECO:0000313" key="6">
    <source>
        <dbReference type="EMBL" id="MET3731593.1"/>
    </source>
</evidence>
<dbReference type="CDD" id="cd18109">
    <property type="entry name" value="SpoU-like_RNA-MTase"/>
    <property type="match status" value="1"/>
</dbReference>
<protein>
    <submittedName>
        <fullName evidence="6">TrmH family RNA methyltransferase</fullName>
    </submittedName>
</protein>
<dbReference type="PANTHER" id="PTHR43191:SF2">
    <property type="entry name" value="RRNA METHYLTRANSFERASE 3, MITOCHONDRIAL"/>
    <property type="match status" value="1"/>
</dbReference>
<comment type="caution">
    <text evidence="6">The sequence shown here is derived from an EMBL/GenBank/DDBJ whole genome shotgun (WGS) entry which is preliminary data.</text>
</comment>
<dbReference type="InterPro" id="IPR053888">
    <property type="entry name" value="MRM3-like_sub_bind"/>
</dbReference>
<dbReference type="InterPro" id="IPR001537">
    <property type="entry name" value="SpoU_MeTrfase"/>
</dbReference>
<evidence type="ECO:0000259" key="5">
    <source>
        <dbReference type="Pfam" id="PF22435"/>
    </source>
</evidence>
<dbReference type="Gene3D" id="3.30.1330.30">
    <property type="match status" value="1"/>
</dbReference>
<keyword evidence="7" id="KW-1185">Reference proteome</keyword>
<feature type="domain" description="tRNA/rRNA methyltransferase SpoU type" evidence="4">
    <location>
        <begin position="97"/>
        <end position="234"/>
    </location>
</feature>
<gene>
    <name evidence="6" type="ORF">ABID46_001167</name>
</gene>
<dbReference type="InterPro" id="IPR029028">
    <property type="entry name" value="Alpha/beta_knot_MTases"/>
</dbReference>
<reference evidence="6 7" key="1">
    <citation type="submission" date="2024-06" db="EMBL/GenBank/DDBJ databases">
        <title>Genomic Encyclopedia of Type Strains, Phase IV (KMG-IV): sequencing the most valuable type-strain genomes for metagenomic binning, comparative biology and taxonomic classification.</title>
        <authorList>
            <person name="Goeker M."/>
        </authorList>
    </citation>
    <scope>NUCLEOTIDE SEQUENCE [LARGE SCALE GENOMIC DNA]</scope>
    <source>
        <strain evidence="6 7">DSM 29388</strain>
    </source>
</reference>
<dbReference type="RefSeq" id="WP_354508005.1">
    <property type="nucleotide sequence ID" value="NZ_JBEPMO010000005.1"/>
</dbReference>
<evidence type="ECO:0000256" key="2">
    <source>
        <dbReference type="ARBA" id="ARBA00022603"/>
    </source>
</evidence>
<name>A0ABV2LSN3_9FLAO</name>
<dbReference type="Pfam" id="PF00588">
    <property type="entry name" value="SpoU_methylase"/>
    <property type="match status" value="1"/>
</dbReference>
<accession>A0ABV2LSN3</accession>
<sequence length="242" mass="27390">MLTNNETKLINSLVKKKFRQKYNKFIVEGVKNIQEVINSEILVSKIFTTEDIFHAPKTEISIISERELQKISQLVQPNTALALCEIPQPKTIVKSGFIIGLDDIRDPGNLGTIIRMADWFGIAQIICSKETVDVYNPKVIQSTMGSFTRVQLHYIDLEEFFQNYSHPILGTFMEGENIYQIDFPKDALLLMGNEANGISEDLMQFVSHKISIPRLGKTQMTESLNVAMATSIILGQRASQMF</sequence>